<evidence type="ECO:0000313" key="2">
    <source>
        <dbReference type="EMBL" id="KAJ8936769.1"/>
    </source>
</evidence>
<dbReference type="PANTHER" id="PTHR46145">
    <property type="entry name" value="HEPARANASE"/>
    <property type="match status" value="1"/>
</dbReference>
<dbReference type="Gene3D" id="3.20.20.80">
    <property type="entry name" value="Glycosidases"/>
    <property type="match status" value="1"/>
</dbReference>
<dbReference type="PANTHER" id="PTHR46145:SF4">
    <property type="entry name" value="HEPARANASE"/>
    <property type="match status" value="1"/>
</dbReference>
<dbReference type="GO" id="GO:0005615">
    <property type="term" value="C:extracellular space"/>
    <property type="evidence" value="ECO:0007669"/>
    <property type="project" value="TreeGrafter"/>
</dbReference>
<feature type="non-terminal residue" evidence="2">
    <location>
        <position position="1"/>
    </location>
</feature>
<dbReference type="Proteomes" id="UP001162162">
    <property type="component" value="Unassembled WGS sequence"/>
</dbReference>
<evidence type="ECO:0000256" key="1">
    <source>
        <dbReference type="SAM" id="MobiDB-lite"/>
    </source>
</evidence>
<evidence type="ECO:0000313" key="3">
    <source>
        <dbReference type="Proteomes" id="UP001162162"/>
    </source>
</evidence>
<accession>A0AAV8XE60</accession>
<gene>
    <name evidence="2" type="ORF">NQ318_017964</name>
</gene>
<protein>
    <submittedName>
        <fullName evidence="2">Uncharacterized protein</fullName>
    </submittedName>
</protein>
<proteinExistence type="predicted"/>
<name>A0AAV8XE60_9CUCU</name>
<sequence>KLEKLETECSINGQRVLQRVSEKFLSISIDPAVLVAGLNLSRLKRNHAVEGLHLQEPMKMWIEYRPYSIDIFIDIWPPCASRQSTKRYRTFSAAPRTSSGDNRSHSRRKERFSVSKLLWGFTQALPSKIDQMLELLLICEEDFVPLKRSVATKELFASFKPYALVDVDPRISPDTLSNAVPVLDGSDDALSASSWTATSMAELFKPLDGSPDVGFVDAECSRNVDRTLPQLIDSSLLLSKQLSPAYIRIAGPSTKFVRYVDNEDRYDDRLSTNGNNVIVTPSMWFGINEWLSLANLTPVFGINDAETARGVWNPKSTLPLLEISDKLNVSCYWQLGFGKNFCEELLDFLGGPIAGKLAFFEEKRSTIRAGPKYTSHIIDAFPERNGNWNIVGSDISTLPKEHTENVMEELKDIVSAVMWEP</sequence>
<dbReference type="EMBL" id="JAPWTK010000713">
    <property type="protein sequence ID" value="KAJ8936769.1"/>
    <property type="molecule type" value="Genomic_DNA"/>
</dbReference>
<comment type="caution">
    <text evidence="2">The sequence shown here is derived from an EMBL/GenBank/DDBJ whole genome shotgun (WGS) entry which is preliminary data.</text>
</comment>
<dbReference type="GO" id="GO:0031012">
    <property type="term" value="C:extracellular matrix"/>
    <property type="evidence" value="ECO:0007669"/>
    <property type="project" value="TreeGrafter"/>
</dbReference>
<organism evidence="2 3">
    <name type="scientific">Aromia moschata</name>
    <dbReference type="NCBI Taxonomy" id="1265417"/>
    <lineage>
        <taxon>Eukaryota</taxon>
        <taxon>Metazoa</taxon>
        <taxon>Ecdysozoa</taxon>
        <taxon>Arthropoda</taxon>
        <taxon>Hexapoda</taxon>
        <taxon>Insecta</taxon>
        <taxon>Pterygota</taxon>
        <taxon>Neoptera</taxon>
        <taxon>Endopterygota</taxon>
        <taxon>Coleoptera</taxon>
        <taxon>Polyphaga</taxon>
        <taxon>Cucujiformia</taxon>
        <taxon>Chrysomeloidea</taxon>
        <taxon>Cerambycidae</taxon>
        <taxon>Cerambycinae</taxon>
        <taxon>Callichromatini</taxon>
        <taxon>Aromia</taxon>
    </lineage>
</organism>
<feature type="region of interest" description="Disordered" evidence="1">
    <location>
        <begin position="87"/>
        <end position="107"/>
    </location>
</feature>
<reference evidence="2" key="1">
    <citation type="journal article" date="2023" name="Insect Mol. Biol.">
        <title>Genome sequencing provides insights into the evolution of gene families encoding plant cell wall-degrading enzymes in longhorned beetles.</title>
        <authorList>
            <person name="Shin N.R."/>
            <person name="Okamura Y."/>
            <person name="Kirsch R."/>
            <person name="Pauchet Y."/>
        </authorList>
    </citation>
    <scope>NUCLEOTIDE SEQUENCE</scope>
    <source>
        <strain evidence="2">AMC_N1</strain>
    </source>
</reference>
<dbReference type="AlphaFoldDB" id="A0AAV8XE60"/>
<keyword evidence="3" id="KW-1185">Reference proteome</keyword>